<evidence type="ECO:0000313" key="3">
    <source>
        <dbReference type="Proteomes" id="UP000030765"/>
    </source>
</evidence>
<protein>
    <submittedName>
        <fullName evidence="1 2">Uncharacterized protein</fullName>
    </submittedName>
</protein>
<sequence length="66" mass="7177">MSNVSRSGTCPDEQSPVVALSRCSFGSVSADQWPKCKYKHMPLEWSVDQDEAGHDAGVAFLVIYSA</sequence>
<reference evidence="2" key="2">
    <citation type="submission" date="2020-05" db="UniProtKB">
        <authorList>
            <consortium name="EnsemblMetazoa"/>
        </authorList>
    </citation>
    <scope>IDENTIFICATION</scope>
</reference>
<evidence type="ECO:0000313" key="2">
    <source>
        <dbReference type="EnsemblMetazoa" id="ASIC013929-PA"/>
    </source>
</evidence>
<dbReference type="VEuPathDB" id="VectorBase:ASIC013929"/>
<dbReference type="Proteomes" id="UP000030765">
    <property type="component" value="Unassembled WGS sequence"/>
</dbReference>
<dbReference type="EnsemblMetazoa" id="ASIC013929-RA">
    <property type="protein sequence ID" value="ASIC013929-PA"/>
    <property type="gene ID" value="ASIC013929"/>
</dbReference>
<dbReference type="AlphaFoldDB" id="A0A084W6X0"/>
<dbReference type="EMBL" id="KE525311">
    <property type="protein sequence ID" value="KFB45964.1"/>
    <property type="molecule type" value="Genomic_DNA"/>
</dbReference>
<dbReference type="EMBL" id="ATLV01021001">
    <property type="status" value="NOT_ANNOTATED_CDS"/>
    <property type="molecule type" value="Genomic_DNA"/>
</dbReference>
<name>A0A084W6X0_ANOSI</name>
<evidence type="ECO:0000313" key="1">
    <source>
        <dbReference type="EMBL" id="KFB45964.1"/>
    </source>
</evidence>
<accession>A0A084W6X0</accession>
<keyword evidence="3" id="KW-1185">Reference proteome</keyword>
<organism evidence="1">
    <name type="scientific">Anopheles sinensis</name>
    <name type="common">Mosquito</name>
    <dbReference type="NCBI Taxonomy" id="74873"/>
    <lineage>
        <taxon>Eukaryota</taxon>
        <taxon>Metazoa</taxon>
        <taxon>Ecdysozoa</taxon>
        <taxon>Arthropoda</taxon>
        <taxon>Hexapoda</taxon>
        <taxon>Insecta</taxon>
        <taxon>Pterygota</taxon>
        <taxon>Neoptera</taxon>
        <taxon>Endopterygota</taxon>
        <taxon>Diptera</taxon>
        <taxon>Nematocera</taxon>
        <taxon>Culicoidea</taxon>
        <taxon>Culicidae</taxon>
        <taxon>Anophelinae</taxon>
        <taxon>Anopheles</taxon>
    </lineage>
</organism>
<proteinExistence type="predicted"/>
<reference evidence="1 3" key="1">
    <citation type="journal article" date="2014" name="BMC Genomics">
        <title>Genome sequence of Anopheles sinensis provides insight into genetics basis of mosquito competence for malaria parasites.</title>
        <authorList>
            <person name="Zhou D."/>
            <person name="Zhang D."/>
            <person name="Ding G."/>
            <person name="Shi L."/>
            <person name="Hou Q."/>
            <person name="Ye Y."/>
            <person name="Xu Y."/>
            <person name="Zhou H."/>
            <person name="Xiong C."/>
            <person name="Li S."/>
            <person name="Yu J."/>
            <person name="Hong S."/>
            <person name="Yu X."/>
            <person name="Zou P."/>
            <person name="Chen C."/>
            <person name="Chang X."/>
            <person name="Wang W."/>
            <person name="Lv Y."/>
            <person name="Sun Y."/>
            <person name="Ma L."/>
            <person name="Shen B."/>
            <person name="Zhu C."/>
        </authorList>
    </citation>
    <scope>NUCLEOTIDE SEQUENCE [LARGE SCALE GENOMIC DNA]</scope>
</reference>
<gene>
    <name evidence="1" type="ORF">ZHAS_00013929</name>
</gene>